<sequence length="251" mass="30559">MSNKVTKEELNKEYLRKKIRLNTERNDIEKRISVNNTAINDLRKNKQESVYRTKQLDKCEKNEERYIHRLQNIEIELDQIMEHSLDREINKEILNRKEESSKNLLNEKTTKAHKSKIKSDKREQSQNRWKQRCKDDRKERYRRGGQRDYYYYLKLCNSLPSYMERNLSSMPNNKGYIFRGMWFLGEKRAERGKNTILFEKKRGGIMYIHEISKTEHSIYEKKGKEKKRLISRTLRKKKKEVANNLMDFVKK</sequence>
<organism evidence="2">
    <name type="scientific">Iridovirus LCIVAC01</name>
    <dbReference type="NCBI Taxonomy" id="2506607"/>
    <lineage>
        <taxon>Viruses</taxon>
        <taxon>Varidnaviria</taxon>
        <taxon>Bamfordvirae</taxon>
        <taxon>Nucleocytoviricota</taxon>
        <taxon>Megaviricetes</taxon>
        <taxon>Pimascovirales</taxon>
        <taxon>Pimascovirales incertae sedis</taxon>
        <taxon>Iridoviridae</taxon>
    </lineage>
</organism>
<evidence type="ECO:0000256" key="1">
    <source>
        <dbReference type="SAM" id="MobiDB-lite"/>
    </source>
</evidence>
<name>A0A481YS58_9VIRU</name>
<evidence type="ECO:0000313" key="2">
    <source>
        <dbReference type="EMBL" id="QBK85294.1"/>
    </source>
</evidence>
<gene>
    <name evidence="2" type="ORF">LCIVAC01_01030</name>
</gene>
<proteinExistence type="predicted"/>
<reference evidence="2" key="1">
    <citation type="journal article" date="2019" name="MBio">
        <title>Virus Genomes from Deep Sea Sediments Expand the Ocean Megavirome and Support Independent Origins of Viral Gigantism.</title>
        <authorList>
            <person name="Backstrom D."/>
            <person name="Yutin N."/>
            <person name="Jorgensen S.L."/>
            <person name="Dharamshi J."/>
            <person name="Homa F."/>
            <person name="Zaremba-Niedwiedzka K."/>
            <person name="Spang A."/>
            <person name="Wolf Y.I."/>
            <person name="Koonin E.V."/>
            <person name="Ettema T.J."/>
        </authorList>
    </citation>
    <scope>NUCLEOTIDE SEQUENCE</scope>
</reference>
<accession>A0A481YS58</accession>
<dbReference type="EMBL" id="MK500313">
    <property type="protein sequence ID" value="QBK85294.1"/>
    <property type="molecule type" value="Genomic_DNA"/>
</dbReference>
<protein>
    <submittedName>
        <fullName evidence="2">Uncharacterized protein</fullName>
    </submittedName>
</protein>
<feature type="region of interest" description="Disordered" evidence="1">
    <location>
        <begin position="104"/>
        <end position="137"/>
    </location>
</feature>